<dbReference type="Pfam" id="PF00059">
    <property type="entry name" value="Lectin_C"/>
    <property type="match status" value="1"/>
</dbReference>
<comment type="caution">
    <text evidence="2">The sequence shown here is derived from an EMBL/GenBank/DDBJ whole genome shotgun (WGS) entry which is preliminary data.</text>
</comment>
<dbReference type="SUPFAM" id="SSF56436">
    <property type="entry name" value="C-type lectin-like"/>
    <property type="match status" value="1"/>
</dbReference>
<protein>
    <recommendedName>
        <fullName evidence="1">C-type lectin domain-containing protein</fullName>
    </recommendedName>
</protein>
<keyword evidence="3" id="KW-1185">Reference proteome</keyword>
<evidence type="ECO:0000313" key="3">
    <source>
        <dbReference type="Proteomes" id="UP000762676"/>
    </source>
</evidence>
<sequence length="239" mass="27166">MRLSCSCQDLGTTTSFFFKKTTDDNCRKGQLSSPWTTRSKILCFVECVTRFQDRCTNVVFNSLTLDCTPVHPVSRDVPTLTIQPDDVLYSKVAGRDLNCDTAAGFMLHEKCGTAACISNPIVNKDYDSAKIHCRDVNAFLFMPNTWDKFALLESIVSQSHSNSYTWVALFKPGHLPNWFWDHVQLEQADANFLSPLWAAHQPNSQLDEVCGFFSNRQANYKLHDASCTGKYRFLCEQNY</sequence>
<name>A0AAV4JTV7_9GAST</name>
<dbReference type="CDD" id="cd00037">
    <property type="entry name" value="CLECT"/>
    <property type="match status" value="1"/>
</dbReference>
<dbReference type="Proteomes" id="UP000762676">
    <property type="component" value="Unassembled WGS sequence"/>
</dbReference>
<dbReference type="Gene3D" id="3.10.100.10">
    <property type="entry name" value="Mannose-Binding Protein A, subunit A"/>
    <property type="match status" value="1"/>
</dbReference>
<feature type="domain" description="C-type lectin" evidence="1">
    <location>
        <begin position="124"/>
        <end position="236"/>
    </location>
</feature>
<evidence type="ECO:0000313" key="2">
    <source>
        <dbReference type="EMBL" id="GFS24791.1"/>
    </source>
</evidence>
<reference evidence="2 3" key="1">
    <citation type="journal article" date="2021" name="Elife">
        <title>Chloroplast acquisition without the gene transfer in kleptoplastic sea slugs, Plakobranchus ocellatus.</title>
        <authorList>
            <person name="Maeda T."/>
            <person name="Takahashi S."/>
            <person name="Yoshida T."/>
            <person name="Shimamura S."/>
            <person name="Takaki Y."/>
            <person name="Nagai Y."/>
            <person name="Toyoda A."/>
            <person name="Suzuki Y."/>
            <person name="Arimoto A."/>
            <person name="Ishii H."/>
            <person name="Satoh N."/>
            <person name="Nishiyama T."/>
            <person name="Hasebe M."/>
            <person name="Maruyama T."/>
            <person name="Minagawa J."/>
            <person name="Obokata J."/>
            <person name="Shigenobu S."/>
        </authorList>
    </citation>
    <scope>NUCLEOTIDE SEQUENCE [LARGE SCALE GENOMIC DNA]</scope>
</reference>
<dbReference type="EMBL" id="BMAT01007037">
    <property type="protein sequence ID" value="GFS24791.1"/>
    <property type="molecule type" value="Genomic_DNA"/>
</dbReference>
<gene>
    <name evidence="2" type="ORF">ElyMa_003425200</name>
</gene>
<evidence type="ECO:0000259" key="1">
    <source>
        <dbReference type="PROSITE" id="PS50041"/>
    </source>
</evidence>
<dbReference type="InterPro" id="IPR016186">
    <property type="entry name" value="C-type_lectin-like/link_sf"/>
</dbReference>
<accession>A0AAV4JTV7</accession>
<dbReference type="PROSITE" id="PS50041">
    <property type="entry name" value="C_TYPE_LECTIN_2"/>
    <property type="match status" value="1"/>
</dbReference>
<proteinExistence type="predicted"/>
<dbReference type="InterPro" id="IPR001304">
    <property type="entry name" value="C-type_lectin-like"/>
</dbReference>
<dbReference type="InterPro" id="IPR016187">
    <property type="entry name" value="CTDL_fold"/>
</dbReference>
<dbReference type="AlphaFoldDB" id="A0AAV4JTV7"/>
<organism evidence="2 3">
    <name type="scientific">Elysia marginata</name>
    <dbReference type="NCBI Taxonomy" id="1093978"/>
    <lineage>
        <taxon>Eukaryota</taxon>
        <taxon>Metazoa</taxon>
        <taxon>Spiralia</taxon>
        <taxon>Lophotrochozoa</taxon>
        <taxon>Mollusca</taxon>
        <taxon>Gastropoda</taxon>
        <taxon>Heterobranchia</taxon>
        <taxon>Euthyneura</taxon>
        <taxon>Panpulmonata</taxon>
        <taxon>Sacoglossa</taxon>
        <taxon>Placobranchoidea</taxon>
        <taxon>Plakobranchidae</taxon>
        <taxon>Elysia</taxon>
    </lineage>
</organism>